<organism evidence="3 4">
    <name type="scientific">Xenopus laevis</name>
    <name type="common">African clawed frog</name>
    <dbReference type="NCBI Taxonomy" id="8355"/>
    <lineage>
        <taxon>Eukaryota</taxon>
        <taxon>Metazoa</taxon>
        <taxon>Chordata</taxon>
        <taxon>Craniata</taxon>
        <taxon>Vertebrata</taxon>
        <taxon>Euteleostomi</taxon>
        <taxon>Amphibia</taxon>
        <taxon>Batrachia</taxon>
        <taxon>Anura</taxon>
        <taxon>Pipoidea</taxon>
        <taxon>Pipidae</taxon>
        <taxon>Xenopodinae</taxon>
        <taxon>Xenopus</taxon>
        <taxon>Xenopus</taxon>
    </lineage>
</organism>
<evidence type="ECO:0000313" key="4">
    <source>
        <dbReference type="RefSeq" id="XP_041446519.1"/>
    </source>
</evidence>
<gene>
    <name evidence="4" type="primary">LOC121403078</name>
</gene>
<sequence length="210" mass="23206">MPLSIHSHWGLCRCCFLLRLCRSAGPKTDIVTVASSQPYAAAIITKPVNYFFLFLALSELPGPQLPVPVTFPLPSTVSLLSPLSFCLSLSSRFAGLQAWCSRRRSRHHFATQAGHYLSVQFREEHERLMIVARRVGNLNRRVTVKREGDTFLTISRGMAAADGSNCISRSVTSFSKYTGDFSMRHCGPTVMGADGGQNGEATRRKAKKLK</sequence>
<keyword evidence="2" id="KW-0732">Signal</keyword>
<dbReference type="KEGG" id="xla:121403078"/>
<evidence type="ECO:0000313" key="3">
    <source>
        <dbReference type="Proteomes" id="UP000186698"/>
    </source>
</evidence>
<name>A0A8J1MXB7_XENLA</name>
<feature type="region of interest" description="Disordered" evidence="1">
    <location>
        <begin position="191"/>
        <end position="210"/>
    </location>
</feature>
<feature type="chain" id="PRO_5035301140" evidence="2">
    <location>
        <begin position="24"/>
        <end position="210"/>
    </location>
</feature>
<proteinExistence type="predicted"/>
<keyword evidence="3" id="KW-1185">Reference proteome</keyword>
<evidence type="ECO:0000256" key="2">
    <source>
        <dbReference type="SAM" id="SignalP"/>
    </source>
</evidence>
<accession>A0A8J1MXB7</accession>
<dbReference type="RefSeq" id="XP_041446519.1">
    <property type="nucleotide sequence ID" value="XM_041590585.1"/>
</dbReference>
<dbReference type="GeneID" id="121403078"/>
<evidence type="ECO:0000256" key="1">
    <source>
        <dbReference type="SAM" id="MobiDB-lite"/>
    </source>
</evidence>
<reference evidence="4" key="1">
    <citation type="submission" date="2025-08" db="UniProtKB">
        <authorList>
            <consortium name="RefSeq"/>
        </authorList>
    </citation>
    <scope>IDENTIFICATION</scope>
    <source>
        <strain evidence="4">J_2021</strain>
        <tissue evidence="4">Erythrocytes</tissue>
    </source>
</reference>
<protein>
    <submittedName>
        <fullName evidence="4">Uncharacterized protein LOC121403078</fullName>
    </submittedName>
</protein>
<feature type="signal peptide" evidence="2">
    <location>
        <begin position="1"/>
        <end position="23"/>
    </location>
</feature>
<dbReference type="Proteomes" id="UP000186698">
    <property type="component" value="Chromosome 4L"/>
</dbReference>
<dbReference type="AlphaFoldDB" id="A0A8J1MXB7"/>